<proteinExistence type="predicted"/>
<reference evidence="8" key="1">
    <citation type="journal article" date="2015" name="Genome Announc.">
        <title>Draft genome sequence of Talaromyces cellulolyticus strain Y-94, a source of lignocellulosic biomass-degrading enzymes.</title>
        <authorList>
            <person name="Fujii T."/>
            <person name="Koike H."/>
            <person name="Sawayama S."/>
            <person name="Yano S."/>
            <person name="Inoue H."/>
        </authorList>
    </citation>
    <scope>NUCLEOTIDE SEQUENCE [LARGE SCALE GENOMIC DNA]</scope>
    <source>
        <strain evidence="8">Y-94</strain>
    </source>
</reference>
<evidence type="ECO:0000256" key="2">
    <source>
        <dbReference type="ARBA" id="ARBA00022448"/>
    </source>
</evidence>
<dbReference type="GO" id="GO:0022857">
    <property type="term" value="F:transmembrane transporter activity"/>
    <property type="evidence" value="ECO:0007669"/>
    <property type="project" value="InterPro"/>
</dbReference>
<feature type="transmembrane region" description="Helical" evidence="6">
    <location>
        <begin position="83"/>
        <end position="101"/>
    </location>
</feature>
<evidence type="ECO:0000313" key="8">
    <source>
        <dbReference type="Proteomes" id="UP000053095"/>
    </source>
</evidence>
<keyword evidence="8" id="KW-1185">Reference proteome</keyword>
<dbReference type="Proteomes" id="UP000053095">
    <property type="component" value="Unassembled WGS sequence"/>
</dbReference>
<evidence type="ECO:0000256" key="1">
    <source>
        <dbReference type="ARBA" id="ARBA00004141"/>
    </source>
</evidence>
<evidence type="ECO:0000256" key="6">
    <source>
        <dbReference type="SAM" id="Phobius"/>
    </source>
</evidence>
<evidence type="ECO:0008006" key="9">
    <source>
        <dbReference type="Google" id="ProtNLM"/>
    </source>
</evidence>
<keyword evidence="3 6" id="KW-0812">Transmembrane</keyword>
<accession>A0A0B8MXW6</accession>
<feature type="transmembrane region" description="Helical" evidence="6">
    <location>
        <begin position="212"/>
        <end position="231"/>
    </location>
</feature>
<feature type="transmembrane region" description="Helical" evidence="6">
    <location>
        <begin position="243"/>
        <end position="265"/>
    </location>
</feature>
<feature type="transmembrane region" description="Helical" evidence="6">
    <location>
        <begin position="397"/>
        <end position="417"/>
    </location>
</feature>
<sequence>MDDNIKIRPAQCDYLSFVTHPIHLSFDICDSTASMAEKKIAMHFEQTPDEMEKPHLQQQDPDADEEFSYAEQRKIIHKVDRRLLIIVGLMQAVSFLGRANMSNAAVAGMTTALELEVGTRYSTTLLVFFAPYIVFQFPATIAIRKIGPRKFLSTIVLLWGIVMICFGFVHSWVSLIPLRMLLGALEAGSFPGMYYLISCWYSRFDLYKRVSVFYLIGVLGSALSGVLALGFSKMQGLGGYSGWRWIFIMEGLLTCLIGVAGYIFMVNFPSQSHKVSGFLKERESAYIVRRLNRDRGDADDTDSETFNWRAFFSLSAMQAYAVGFFLPVLLNKKMKFSQAAAQGLSSPPYVAAMILMYAEGWASDKIRLRSPMIYLNCMASITGLCLMEWGLSAGVQYFGAILTCAGCSANIPSIMVFQANNIRGQWKRAFCSASLIGLGGTGGIVGSLVFRSQDAPTYLPGIYACLTANGLIAVVITVVLVYFTARNRQAERGLAIIEGLPGFRYVL</sequence>
<dbReference type="Pfam" id="PF07690">
    <property type="entry name" value="MFS_1"/>
    <property type="match status" value="1"/>
</dbReference>
<gene>
    <name evidence="7" type="ORF">TCE0_004r00413</name>
</gene>
<evidence type="ECO:0000256" key="5">
    <source>
        <dbReference type="ARBA" id="ARBA00023136"/>
    </source>
</evidence>
<dbReference type="Gene3D" id="1.20.1250.20">
    <property type="entry name" value="MFS general substrate transporter like domains"/>
    <property type="match status" value="2"/>
</dbReference>
<feature type="transmembrane region" description="Helical" evidence="6">
    <location>
        <begin position="429"/>
        <end position="449"/>
    </location>
</feature>
<evidence type="ECO:0000313" key="7">
    <source>
        <dbReference type="EMBL" id="GAM33488.1"/>
    </source>
</evidence>
<dbReference type="InterPro" id="IPR011701">
    <property type="entry name" value="MFS"/>
</dbReference>
<dbReference type="AlphaFoldDB" id="A0A0B8MXW6"/>
<feature type="transmembrane region" description="Helical" evidence="6">
    <location>
        <begin position="461"/>
        <end position="483"/>
    </location>
</feature>
<feature type="transmembrane region" description="Helical" evidence="6">
    <location>
        <begin position="310"/>
        <end position="330"/>
    </location>
</feature>
<dbReference type="PANTHER" id="PTHR43791">
    <property type="entry name" value="PERMEASE-RELATED"/>
    <property type="match status" value="1"/>
</dbReference>
<protein>
    <recommendedName>
        <fullName evidence="9">Phthalate transporter</fullName>
    </recommendedName>
</protein>
<dbReference type="PANTHER" id="PTHR43791:SF47">
    <property type="entry name" value="MAJOR FACILITATOR SUPERFAMILY (MFS) PROFILE DOMAIN-CONTAINING PROTEIN-RELATED"/>
    <property type="match status" value="1"/>
</dbReference>
<comment type="subcellular location">
    <subcellularLocation>
        <location evidence="1">Membrane</location>
        <topology evidence="1">Multi-pass membrane protein</topology>
    </subcellularLocation>
</comment>
<dbReference type="FunFam" id="1.20.1250.20:FF:000018">
    <property type="entry name" value="MFS transporter permease"/>
    <property type="match status" value="1"/>
</dbReference>
<name>A0A0B8MXW6_TALPI</name>
<feature type="transmembrane region" description="Helical" evidence="6">
    <location>
        <begin position="121"/>
        <end position="139"/>
    </location>
</feature>
<dbReference type="SUPFAM" id="SSF103473">
    <property type="entry name" value="MFS general substrate transporter"/>
    <property type="match status" value="1"/>
</dbReference>
<evidence type="ECO:0000256" key="4">
    <source>
        <dbReference type="ARBA" id="ARBA00022989"/>
    </source>
</evidence>
<dbReference type="EMBL" id="DF933800">
    <property type="protein sequence ID" value="GAM33488.1"/>
    <property type="molecule type" value="Genomic_DNA"/>
</dbReference>
<evidence type="ECO:0000256" key="3">
    <source>
        <dbReference type="ARBA" id="ARBA00022692"/>
    </source>
</evidence>
<keyword evidence="2" id="KW-0813">Transport</keyword>
<keyword evidence="4 6" id="KW-1133">Transmembrane helix</keyword>
<dbReference type="GO" id="GO:0016020">
    <property type="term" value="C:membrane"/>
    <property type="evidence" value="ECO:0007669"/>
    <property type="project" value="UniProtKB-SubCell"/>
</dbReference>
<dbReference type="InterPro" id="IPR036259">
    <property type="entry name" value="MFS_trans_sf"/>
</dbReference>
<feature type="transmembrane region" description="Helical" evidence="6">
    <location>
        <begin position="373"/>
        <end position="391"/>
    </location>
</feature>
<feature type="transmembrane region" description="Helical" evidence="6">
    <location>
        <begin position="151"/>
        <end position="173"/>
    </location>
</feature>
<organism evidence="7 8">
    <name type="scientific">Talaromyces pinophilus</name>
    <name type="common">Penicillium pinophilum</name>
    <dbReference type="NCBI Taxonomy" id="128442"/>
    <lineage>
        <taxon>Eukaryota</taxon>
        <taxon>Fungi</taxon>
        <taxon>Dikarya</taxon>
        <taxon>Ascomycota</taxon>
        <taxon>Pezizomycotina</taxon>
        <taxon>Eurotiomycetes</taxon>
        <taxon>Eurotiomycetidae</taxon>
        <taxon>Eurotiales</taxon>
        <taxon>Trichocomaceae</taxon>
        <taxon>Talaromyces</taxon>
        <taxon>Talaromyces sect. Talaromyces</taxon>
    </lineage>
</organism>
<keyword evidence="5 6" id="KW-0472">Membrane</keyword>